<reference evidence="11 12" key="1">
    <citation type="submission" date="2016-05" db="EMBL/GenBank/DDBJ databases">
        <title>Genome sequencing reveals origins of a unique bacterial endosymbiosis in the earliest lineages of terrestrial Fungi.</title>
        <authorList>
            <consortium name="DOE Joint Genome Institute"/>
            <person name="Uehling J."/>
            <person name="Gryganskyi A."/>
            <person name="Hameed K."/>
            <person name="Tschaplinski T."/>
            <person name="Misztal P."/>
            <person name="Wu S."/>
            <person name="Desiro A."/>
            <person name="Vande Pol N."/>
            <person name="Du Z.-Y."/>
            <person name="Zienkiewicz A."/>
            <person name="Zienkiewicz K."/>
            <person name="Morin E."/>
            <person name="Tisserant E."/>
            <person name="Splivallo R."/>
            <person name="Hainaut M."/>
            <person name="Henrissat B."/>
            <person name="Ohm R."/>
            <person name="Kuo A."/>
            <person name="Yan J."/>
            <person name="Lipzen A."/>
            <person name="Nolan M."/>
            <person name="Labutti K."/>
            <person name="Barry K."/>
            <person name="Goldstein A."/>
            <person name="Labbe J."/>
            <person name="Schadt C."/>
            <person name="Tuskan G."/>
            <person name="Grigoriev I."/>
            <person name="Martin F."/>
            <person name="Vilgalys R."/>
            <person name="Bonito G."/>
        </authorList>
    </citation>
    <scope>NUCLEOTIDE SEQUENCE [LARGE SCALE GENOMIC DNA]</scope>
    <source>
        <strain evidence="11 12">AG-77</strain>
    </source>
</reference>
<feature type="compositionally biased region" description="Basic and acidic residues" evidence="5">
    <location>
        <begin position="46"/>
        <end position="56"/>
    </location>
</feature>
<dbReference type="STRING" id="1314771.A0A197KDX2"/>
<dbReference type="InterPro" id="IPR017884">
    <property type="entry name" value="SANT_dom"/>
</dbReference>
<feature type="region of interest" description="Disordered" evidence="5">
    <location>
        <begin position="455"/>
        <end position="519"/>
    </location>
</feature>
<feature type="compositionally biased region" description="Acidic residues" evidence="5">
    <location>
        <begin position="1"/>
        <end position="18"/>
    </location>
</feature>
<evidence type="ECO:0000313" key="12">
    <source>
        <dbReference type="Proteomes" id="UP000078512"/>
    </source>
</evidence>
<dbReference type="CDD" id="cd08067">
    <property type="entry name" value="MPN_2A_DUB"/>
    <property type="match status" value="1"/>
</dbReference>
<dbReference type="InterPro" id="IPR037518">
    <property type="entry name" value="MPN"/>
</dbReference>
<dbReference type="SUPFAM" id="SSF46689">
    <property type="entry name" value="Homeodomain-like"/>
    <property type="match status" value="2"/>
</dbReference>
<gene>
    <name evidence="11" type="ORF">K457DRAFT_14087</name>
</gene>
<evidence type="ECO:0000256" key="4">
    <source>
        <dbReference type="ARBA" id="ARBA00023242"/>
    </source>
</evidence>
<dbReference type="InterPro" id="IPR007526">
    <property type="entry name" value="SWIRM"/>
</dbReference>
<dbReference type="EMBL" id="KV442016">
    <property type="protein sequence ID" value="OAQ34881.1"/>
    <property type="molecule type" value="Genomic_DNA"/>
</dbReference>
<feature type="region of interest" description="Disordered" evidence="5">
    <location>
        <begin position="600"/>
        <end position="626"/>
    </location>
</feature>
<feature type="region of interest" description="Disordered" evidence="5">
    <location>
        <begin position="670"/>
        <end position="754"/>
    </location>
</feature>
<feature type="compositionally biased region" description="Pro residues" evidence="5">
    <location>
        <begin position="1425"/>
        <end position="1436"/>
    </location>
</feature>
<keyword evidence="4" id="KW-0539">Nucleus</keyword>
<dbReference type="Proteomes" id="UP000078512">
    <property type="component" value="Unassembled WGS sequence"/>
</dbReference>
<feature type="compositionally biased region" description="Basic and acidic residues" evidence="5">
    <location>
        <begin position="317"/>
        <end position="332"/>
    </location>
</feature>
<feature type="compositionally biased region" description="Basic residues" evidence="5">
    <location>
        <begin position="305"/>
        <end position="316"/>
    </location>
</feature>
<feature type="compositionally biased region" description="Polar residues" evidence="5">
    <location>
        <begin position="23"/>
        <end position="40"/>
    </location>
</feature>
<evidence type="ECO:0000256" key="3">
    <source>
        <dbReference type="ARBA" id="ARBA00023163"/>
    </source>
</evidence>
<dbReference type="InterPro" id="IPR001005">
    <property type="entry name" value="SANT/Myb"/>
</dbReference>
<dbReference type="Pfam" id="PF04433">
    <property type="entry name" value="SWIRM"/>
    <property type="match status" value="1"/>
</dbReference>
<evidence type="ECO:0000256" key="1">
    <source>
        <dbReference type="ARBA" id="ARBA00023015"/>
    </source>
</evidence>
<dbReference type="InterPro" id="IPR000555">
    <property type="entry name" value="JAMM/MPN+_dom"/>
</dbReference>
<dbReference type="PROSITE" id="PS50249">
    <property type="entry name" value="MPN"/>
    <property type="match status" value="1"/>
</dbReference>
<dbReference type="GO" id="GO:0008237">
    <property type="term" value="F:metallopeptidase activity"/>
    <property type="evidence" value="ECO:0007669"/>
    <property type="project" value="InterPro"/>
</dbReference>
<feature type="compositionally biased region" description="Polar residues" evidence="5">
    <location>
        <begin position="505"/>
        <end position="519"/>
    </location>
</feature>
<dbReference type="GO" id="GO:0003677">
    <property type="term" value="F:DNA binding"/>
    <property type="evidence" value="ECO:0007669"/>
    <property type="project" value="UniProtKB-KW"/>
</dbReference>
<feature type="compositionally biased region" description="Basic and acidic residues" evidence="5">
    <location>
        <begin position="611"/>
        <end position="623"/>
    </location>
</feature>
<feature type="compositionally biased region" description="Acidic residues" evidence="5">
    <location>
        <begin position="485"/>
        <end position="495"/>
    </location>
</feature>
<protein>
    <submittedName>
        <fullName evidence="11">Uncharacterized protein</fullName>
    </submittedName>
</protein>
<keyword evidence="12" id="KW-1185">Reference proteome</keyword>
<organism evidence="11 12">
    <name type="scientific">Linnemannia elongata AG-77</name>
    <dbReference type="NCBI Taxonomy" id="1314771"/>
    <lineage>
        <taxon>Eukaryota</taxon>
        <taxon>Fungi</taxon>
        <taxon>Fungi incertae sedis</taxon>
        <taxon>Mucoromycota</taxon>
        <taxon>Mortierellomycotina</taxon>
        <taxon>Mortierellomycetes</taxon>
        <taxon>Mortierellales</taxon>
        <taxon>Mortierellaceae</taxon>
        <taxon>Linnemannia</taxon>
    </lineage>
</organism>
<feature type="compositionally biased region" description="Polar residues" evidence="5">
    <location>
        <begin position="339"/>
        <end position="350"/>
    </location>
</feature>
<evidence type="ECO:0000313" key="11">
    <source>
        <dbReference type="EMBL" id="OAQ34881.1"/>
    </source>
</evidence>
<feature type="domain" description="SWIRM" evidence="8">
    <location>
        <begin position="774"/>
        <end position="872"/>
    </location>
</feature>
<feature type="compositionally biased region" description="Polar residues" evidence="5">
    <location>
        <begin position="132"/>
        <end position="142"/>
    </location>
</feature>
<feature type="compositionally biased region" description="Basic residues" evidence="5">
    <location>
        <begin position="719"/>
        <end position="729"/>
    </location>
</feature>
<sequence>MAEEDIDIDIDIDGDEPDDRLKTTSSANTASGKQLINETSAIPRVDSSDRSQKDDTDGSSMPSGSGAAIRSAVGNETESSMADDFQIPDWVTQDYHAQAGFDAGDMDEKSRQMIESMLAEEEFYSGRPPKKLSSTNSKQPTSIGGLKAAATSRPKGNPRSHSRESADPSWSRNGHKPASKSSTHDSKKRKSSAERSGHSKRTASEGKLNAISSVDLPSHNTRWTSEEDDRLREGIRLHGYGNWKAIAAVVTTRNPLQVKNHARHLSVSDRVPHDVSTNTSDGEGLDRRSSAANSADEDMADHTVFRKRQSRSKRVKRIEASGRSEADFDRHGGRAQRARSITSESGNDDFTGSEFGATSGYDTDNDEDARSVTKSPSLSGKGGSRSGSIGLGTPSPGLRPLFSSSSLSSPYTLTSQRTGISSMDEDEDIDVDIESTDEDTTNRLNLARSLQPYARNAKSRSISPFSNSSTRSRLSSEFDSQSDRDLEDDDIDEVVESGSARKRVSATSPALSDTLGSSSDLYSNPTFNTSGSSINSIGAAGSFKPLLKDTQFHLQQQHQQHLQQLQKGGTLSHISMDKMVNSPKERRTVSFGAVHVAELQPDVNSYDEDEMHSSEDNGSDRKRGLAPLSETSSYLHGSTTTLPTGLAPPVNLAGIDSTLTASIVLPSSLRNGQGHRVNFKRTHTHQESEDDNYEEEEGSLGTGHKKPSQPAGILSLSRKGQKSVPKQKSHSASSSQAQGGNSSNSTPHSHYSHGQLSITPAMTMNSTAMVLPTTPPNVTPRILDKTIITEEETRVHSEFFCNKASKTPERYQRIRNTIIQAWEKSPSTYLTKTSVRSALKDCGDVNAIGRVHSWLESIGVINVGMTASSPGASLARPRNGGSNSSKKRGQSEDRGWSSSSSSSAPRRRSNPTIFNDLDDMDSVWVTPPLRRRRVRNERGEWVNESDLEGHVIEHNVHNTRDEKRSGSSRRSDRQSTDIFQLDDEAFFERYGMTKEEMEEELDQERLAAQNAKYFAASELHPVNNKVPRNLRAGHLIRQSNRSYFHGVEDDDGDMEAYIDEDGAGESLSGGNQYDPFRLVPLRKYNAQNQAPFRVKVSSDAMLIMDFHSHLAETEVIGLLGGLYDEDEKILFILGVFPCRSISTGLQCEMDPESDVEARFFFSSKGFVVVGWYHSHPTFEPNPSIRDIENQSEHQTMFRRHELNVEPFVGVIVSPFDPRNLSFLSKFQFLSVSEQVDERLNCRLPFGYDREITRTNELSVSVFQQLSDLVRYYRTYEHRVDLSLPLRKGEATTMTRLDKLLKSISHHIFVDETNAKAFLSKVRELVIRGFQLDLPLSITASSTSSADATASASISASSSSTTHTGRPPRPTTPSATTTTSATTQPTSQRTPVDDGAMGGNGTADMQPDPTTPDEIVIDEINIDQTPSPPSLAQPPPS</sequence>
<feature type="domain" description="MPN" evidence="7">
    <location>
        <begin position="1094"/>
        <end position="1231"/>
    </location>
</feature>
<dbReference type="Gene3D" id="1.10.10.60">
    <property type="entry name" value="Homeodomain-like"/>
    <property type="match status" value="1"/>
</dbReference>
<evidence type="ECO:0000259" key="7">
    <source>
        <dbReference type="PROSITE" id="PS50249"/>
    </source>
</evidence>
<accession>A0A197KDX2</accession>
<evidence type="ECO:0000259" key="10">
    <source>
        <dbReference type="PROSITE" id="PS51294"/>
    </source>
</evidence>
<dbReference type="PROSITE" id="PS50934">
    <property type="entry name" value="SWIRM"/>
    <property type="match status" value="1"/>
</dbReference>
<evidence type="ECO:0000256" key="2">
    <source>
        <dbReference type="ARBA" id="ARBA00023125"/>
    </source>
</evidence>
<feature type="compositionally biased region" description="Low complexity" evidence="5">
    <location>
        <begin position="1371"/>
        <end position="1389"/>
    </location>
</feature>
<feature type="compositionally biased region" description="Acidic residues" evidence="5">
    <location>
        <begin position="688"/>
        <end position="698"/>
    </location>
</feature>
<keyword evidence="3" id="KW-0804">Transcription</keyword>
<dbReference type="GO" id="GO:0005634">
    <property type="term" value="C:nucleus"/>
    <property type="evidence" value="ECO:0007669"/>
    <property type="project" value="UniProtKB-ARBA"/>
</dbReference>
<name>A0A197KDX2_9FUNG</name>
<dbReference type="InterPro" id="IPR050242">
    <property type="entry name" value="JAMM_MPN+_peptidase_M67A"/>
</dbReference>
<dbReference type="InterPro" id="IPR009057">
    <property type="entry name" value="Homeodomain-like_sf"/>
</dbReference>
<evidence type="ECO:0000256" key="5">
    <source>
        <dbReference type="SAM" id="MobiDB-lite"/>
    </source>
</evidence>
<feature type="compositionally biased region" description="Low complexity" evidence="5">
    <location>
        <begin position="1351"/>
        <end position="1364"/>
    </location>
</feature>
<feature type="region of interest" description="Disordered" evidence="5">
    <location>
        <begin position="101"/>
        <end position="230"/>
    </location>
</feature>
<feature type="domain" description="HTH myb-type" evidence="10">
    <location>
        <begin position="222"/>
        <end position="270"/>
    </location>
</feature>
<evidence type="ECO:0000259" key="9">
    <source>
        <dbReference type="PROSITE" id="PS51293"/>
    </source>
</evidence>
<keyword evidence="2" id="KW-0238">DNA-binding</keyword>
<feature type="domain" description="SANT" evidence="9">
    <location>
        <begin position="218"/>
        <end position="270"/>
    </location>
</feature>
<feature type="domain" description="Myb-like" evidence="6">
    <location>
        <begin position="222"/>
        <end position="266"/>
    </location>
</feature>
<dbReference type="SUPFAM" id="SSF102712">
    <property type="entry name" value="JAB1/MPN domain"/>
    <property type="match status" value="1"/>
</dbReference>
<feature type="compositionally biased region" description="Low complexity" evidence="5">
    <location>
        <begin position="731"/>
        <end position="745"/>
    </location>
</feature>
<dbReference type="SMART" id="SM00717">
    <property type="entry name" value="SANT"/>
    <property type="match status" value="1"/>
</dbReference>
<evidence type="ECO:0000259" key="8">
    <source>
        <dbReference type="PROSITE" id="PS50934"/>
    </source>
</evidence>
<dbReference type="PANTHER" id="PTHR10410">
    <property type="entry name" value="EUKARYOTIC TRANSLATION INITIATION FACTOR 3 -RELATED"/>
    <property type="match status" value="1"/>
</dbReference>
<feature type="region of interest" description="Disordered" evidence="5">
    <location>
        <begin position="1351"/>
        <end position="1436"/>
    </location>
</feature>
<dbReference type="Gene3D" id="1.10.10.10">
    <property type="entry name" value="Winged helix-like DNA-binding domain superfamily/Winged helix DNA-binding domain"/>
    <property type="match status" value="1"/>
</dbReference>
<feature type="compositionally biased region" description="Low complexity" evidence="5">
    <location>
        <begin position="459"/>
        <end position="475"/>
    </location>
</feature>
<dbReference type="FunFam" id="1.10.10.10:FF:000020">
    <property type="entry name" value="SWI/SNF complex subunit SMARCC2 isoform c"/>
    <property type="match status" value="1"/>
</dbReference>
<dbReference type="CDD" id="cd00167">
    <property type="entry name" value="SANT"/>
    <property type="match status" value="1"/>
</dbReference>
<dbReference type="PROSITE" id="PS51293">
    <property type="entry name" value="SANT"/>
    <property type="match status" value="1"/>
</dbReference>
<dbReference type="InterPro" id="IPR036388">
    <property type="entry name" value="WH-like_DNA-bd_sf"/>
</dbReference>
<dbReference type="InterPro" id="IPR017930">
    <property type="entry name" value="Myb_dom"/>
</dbReference>
<dbReference type="Gene3D" id="3.40.140.10">
    <property type="entry name" value="Cytidine Deaminase, domain 2"/>
    <property type="match status" value="1"/>
</dbReference>
<proteinExistence type="predicted"/>
<dbReference type="OrthoDB" id="118550at2759"/>
<dbReference type="GO" id="GO:0010468">
    <property type="term" value="P:regulation of gene expression"/>
    <property type="evidence" value="ECO:0007669"/>
    <property type="project" value="UniProtKB-ARBA"/>
</dbReference>
<dbReference type="PROSITE" id="PS50090">
    <property type="entry name" value="MYB_LIKE"/>
    <property type="match status" value="1"/>
</dbReference>
<feature type="region of interest" description="Disordered" evidence="5">
    <location>
        <begin position="1"/>
        <end position="86"/>
    </location>
</feature>
<feature type="region of interest" description="Disordered" evidence="5">
    <location>
        <begin position="868"/>
        <end position="917"/>
    </location>
</feature>
<dbReference type="Pfam" id="PF00249">
    <property type="entry name" value="Myb_DNA-binding"/>
    <property type="match status" value="1"/>
</dbReference>
<feature type="compositionally biased region" description="Low complexity" evidence="5">
    <location>
        <begin position="386"/>
        <end position="415"/>
    </location>
</feature>
<dbReference type="Pfam" id="PF01398">
    <property type="entry name" value="JAB"/>
    <property type="match status" value="1"/>
</dbReference>
<dbReference type="PROSITE" id="PS51294">
    <property type="entry name" value="HTH_MYB"/>
    <property type="match status" value="1"/>
</dbReference>
<feature type="region of interest" description="Disordered" evidence="5">
    <location>
        <begin position="263"/>
        <end position="427"/>
    </location>
</feature>
<feature type="region of interest" description="Disordered" evidence="5">
    <location>
        <begin position="952"/>
        <end position="975"/>
    </location>
</feature>
<keyword evidence="1" id="KW-0805">Transcription regulation</keyword>
<evidence type="ECO:0000259" key="6">
    <source>
        <dbReference type="PROSITE" id="PS50090"/>
    </source>
</evidence>